<gene>
    <name evidence="2" type="ORF">CSSPTR1EN2_LOCUS8050</name>
</gene>
<keyword evidence="1" id="KW-0677">Repeat</keyword>
<dbReference type="InterPro" id="IPR000225">
    <property type="entry name" value="Armadillo"/>
</dbReference>
<reference evidence="2" key="1">
    <citation type="submission" date="2024-02" db="EMBL/GenBank/DDBJ databases">
        <authorList>
            <consortium name="ELIXIR-Norway"/>
            <consortium name="Elixir Norway"/>
        </authorList>
    </citation>
    <scope>NUCLEOTIDE SEQUENCE</scope>
</reference>
<dbReference type="Pfam" id="PF02985">
    <property type="entry name" value="HEAT"/>
    <property type="match status" value="1"/>
</dbReference>
<dbReference type="Proteomes" id="UP001497512">
    <property type="component" value="Chromosome 15"/>
</dbReference>
<accession>A0ABP0TV28</accession>
<sequence length="509" mass="55309">MATTRAILQVFENYQKARNVFVDSCVELNMEVLQNAGMMQLLKPMLLDYVPVIQQTAALGLCMLANYNEKLAESLVTEGVLEQLVYSLNEAHRLNKKAAACILRAVAKHSPPLSQAVVNCGAIQPLISILAEFDPAVKEVAAGACGQIARHTPQLSQYLVDTGVITPLFLAIQEPELPLRRTVASTFSEIAKHTPELAQAVVDCGLVPFIAPLLSHLDQKLKREVCAVLSSVARHSTELAQVVVASNVFPKIFLLLKDTDPMVRRNAATVIREVCKHTAELAILVLKCGGVAALVDNVSEVSGPERLPGVMALGHIASFSDSLASSVISANALLPLLDSLTNETEDHIKSASAWTLGQIGKHTPVHAKAVAEVGVLPQLLYCFSSKRSSEDLQTKSNRAMSAIINCLDHPPALDCLLQGRYIREPILKYIIAKIAKLVPNDGDFRTKLVNSGSFSKLQQIQMSASSDVKELIENINKEFPTELVHFYNPKHATFIVAPPKNQSQNLKCA</sequence>
<dbReference type="InterPro" id="IPR016024">
    <property type="entry name" value="ARM-type_fold"/>
</dbReference>
<evidence type="ECO:0008006" key="4">
    <source>
        <dbReference type="Google" id="ProtNLM"/>
    </source>
</evidence>
<evidence type="ECO:0000256" key="1">
    <source>
        <dbReference type="ARBA" id="ARBA00022737"/>
    </source>
</evidence>
<dbReference type="EMBL" id="OZ019907">
    <property type="protein sequence ID" value="CAK9205841.1"/>
    <property type="molecule type" value="Genomic_DNA"/>
</dbReference>
<dbReference type="SMART" id="SM00185">
    <property type="entry name" value="ARM"/>
    <property type="match status" value="8"/>
</dbReference>
<dbReference type="InterPro" id="IPR000357">
    <property type="entry name" value="HEAT"/>
</dbReference>
<dbReference type="InterPro" id="IPR011989">
    <property type="entry name" value="ARM-like"/>
</dbReference>
<name>A0ABP0TV28_9BRYO</name>
<keyword evidence="3" id="KW-1185">Reference proteome</keyword>
<dbReference type="SUPFAM" id="SSF48371">
    <property type="entry name" value="ARM repeat"/>
    <property type="match status" value="1"/>
</dbReference>
<proteinExistence type="predicted"/>
<dbReference type="PANTHER" id="PTHR23314:SF0">
    <property type="entry name" value="SPERM-ASSOCIATED ANTIGEN 6"/>
    <property type="match status" value="1"/>
</dbReference>
<evidence type="ECO:0000313" key="2">
    <source>
        <dbReference type="EMBL" id="CAK9205841.1"/>
    </source>
</evidence>
<evidence type="ECO:0000313" key="3">
    <source>
        <dbReference type="Proteomes" id="UP001497512"/>
    </source>
</evidence>
<dbReference type="Pfam" id="PF00514">
    <property type="entry name" value="Arm"/>
    <property type="match status" value="2"/>
</dbReference>
<dbReference type="PANTHER" id="PTHR23314">
    <property type="entry name" value="SPERM-ASSOCIATED ANTIGEN 6 ARMADILLO REPEAT-CONTAINING"/>
    <property type="match status" value="1"/>
</dbReference>
<organism evidence="2 3">
    <name type="scientific">Sphagnum troendelagicum</name>
    <dbReference type="NCBI Taxonomy" id="128251"/>
    <lineage>
        <taxon>Eukaryota</taxon>
        <taxon>Viridiplantae</taxon>
        <taxon>Streptophyta</taxon>
        <taxon>Embryophyta</taxon>
        <taxon>Bryophyta</taxon>
        <taxon>Sphagnophytina</taxon>
        <taxon>Sphagnopsida</taxon>
        <taxon>Sphagnales</taxon>
        <taxon>Sphagnaceae</taxon>
        <taxon>Sphagnum</taxon>
    </lineage>
</organism>
<protein>
    <recommendedName>
        <fullName evidence="4">Sperm-associated antigen 6</fullName>
    </recommendedName>
</protein>
<dbReference type="Gene3D" id="1.25.10.10">
    <property type="entry name" value="Leucine-rich Repeat Variant"/>
    <property type="match status" value="3"/>
</dbReference>